<dbReference type="Proteomes" id="UP000623467">
    <property type="component" value="Unassembled WGS sequence"/>
</dbReference>
<keyword evidence="1" id="KW-0732">Signal</keyword>
<reference evidence="3" key="1">
    <citation type="submission" date="2020-05" db="EMBL/GenBank/DDBJ databases">
        <title>Mycena genomes resolve the evolution of fungal bioluminescence.</title>
        <authorList>
            <person name="Tsai I.J."/>
        </authorList>
    </citation>
    <scope>NUCLEOTIDE SEQUENCE</scope>
    <source>
        <strain evidence="3">160909Yilan</strain>
    </source>
</reference>
<keyword evidence="3" id="KW-0430">Lectin</keyword>
<dbReference type="AlphaFoldDB" id="A0A8H7CFA9"/>
<feature type="domain" description="GH16" evidence="2">
    <location>
        <begin position="57"/>
        <end position="285"/>
    </location>
</feature>
<name>A0A8H7CFA9_9AGAR</name>
<accession>A0A8H7CFA9</accession>
<dbReference type="InterPro" id="IPR013320">
    <property type="entry name" value="ConA-like_dom_sf"/>
</dbReference>
<dbReference type="OrthoDB" id="25131at2759"/>
<dbReference type="EMBL" id="JACAZH010000042">
    <property type="protein sequence ID" value="KAF7335185.1"/>
    <property type="molecule type" value="Genomic_DNA"/>
</dbReference>
<evidence type="ECO:0000313" key="4">
    <source>
        <dbReference type="Proteomes" id="UP000623467"/>
    </source>
</evidence>
<evidence type="ECO:0000259" key="2">
    <source>
        <dbReference type="PROSITE" id="PS51762"/>
    </source>
</evidence>
<feature type="chain" id="PRO_5034704710" evidence="1">
    <location>
        <begin position="23"/>
        <end position="312"/>
    </location>
</feature>
<evidence type="ECO:0000313" key="3">
    <source>
        <dbReference type="EMBL" id="KAF7335185.1"/>
    </source>
</evidence>
<organism evidence="3 4">
    <name type="scientific">Mycena sanguinolenta</name>
    <dbReference type="NCBI Taxonomy" id="230812"/>
    <lineage>
        <taxon>Eukaryota</taxon>
        <taxon>Fungi</taxon>
        <taxon>Dikarya</taxon>
        <taxon>Basidiomycota</taxon>
        <taxon>Agaricomycotina</taxon>
        <taxon>Agaricomycetes</taxon>
        <taxon>Agaricomycetidae</taxon>
        <taxon>Agaricales</taxon>
        <taxon>Marasmiineae</taxon>
        <taxon>Mycenaceae</taxon>
        <taxon>Mycena</taxon>
    </lineage>
</organism>
<proteinExistence type="predicted"/>
<dbReference type="Gene3D" id="2.60.120.200">
    <property type="match status" value="1"/>
</dbReference>
<gene>
    <name evidence="3" type="ORF">MSAN_02351800</name>
</gene>
<protein>
    <submittedName>
        <fullName evidence="3">Concanavalin a-like lectin glucanase</fullName>
    </submittedName>
</protein>
<keyword evidence="4" id="KW-1185">Reference proteome</keyword>
<dbReference type="GO" id="GO:0004553">
    <property type="term" value="F:hydrolase activity, hydrolyzing O-glycosyl compounds"/>
    <property type="evidence" value="ECO:0007669"/>
    <property type="project" value="InterPro"/>
</dbReference>
<feature type="signal peptide" evidence="1">
    <location>
        <begin position="1"/>
        <end position="22"/>
    </location>
</feature>
<dbReference type="PANTHER" id="PTHR38121:SF2">
    <property type="entry name" value="ACYLTRANSFERASE 3 DOMAIN-CONTAINING PROTEIN"/>
    <property type="match status" value="1"/>
</dbReference>
<dbReference type="PROSITE" id="PS51762">
    <property type="entry name" value="GH16_2"/>
    <property type="match status" value="1"/>
</dbReference>
<sequence length="312" mass="33352">MTSLALLSTLVLFVVSTTQVLAQSCPCGYKDSSGNVWREAIVSTFTQDAGALAAVNADWIIAPDLQVQSGTATANIQYTTANVFEYQDALGLKASAYDNSGSVKCAEIFTNRADILYGSFRMQAQVPSVPGVVFGENFIQQLISRRTEDPATPGFFTYISGTQEQDIEFLSSDTNYYQQVHYTNQPGQLSSGDPDPDAAKDIEVPGADFTTFGVHRIDWLPSSTTYSYSGNTDSGTPISSTTTITKNVPTTPSEFIINVWSNGDPTWSQGPPTADAIATLHYANLYFNSTSFSAASFNSACSAAGNVAPCSV</sequence>
<dbReference type="CDD" id="cd00413">
    <property type="entry name" value="Glyco_hydrolase_16"/>
    <property type="match status" value="1"/>
</dbReference>
<dbReference type="PANTHER" id="PTHR38121">
    <property type="entry name" value="GH16 DOMAIN-CONTAINING PROTEIN"/>
    <property type="match status" value="1"/>
</dbReference>
<dbReference type="InterPro" id="IPR000757">
    <property type="entry name" value="Beta-glucanase-like"/>
</dbReference>
<evidence type="ECO:0000256" key="1">
    <source>
        <dbReference type="SAM" id="SignalP"/>
    </source>
</evidence>
<dbReference type="SUPFAM" id="SSF49899">
    <property type="entry name" value="Concanavalin A-like lectins/glucanases"/>
    <property type="match status" value="1"/>
</dbReference>
<dbReference type="Pfam" id="PF00722">
    <property type="entry name" value="Glyco_hydro_16"/>
    <property type="match status" value="1"/>
</dbReference>
<dbReference type="GO" id="GO:0030246">
    <property type="term" value="F:carbohydrate binding"/>
    <property type="evidence" value="ECO:0007669"/>
    <property type="project" value="UniProtKB-KW"/>
</dbReference>
<comment type="caution">
    <text evidence="3">The sequence shown here is derived from an EMBL/GenBank/DDBJ whole genome shotgun (WGS) entry which is preliminary data.</text>
</comment>
<dbReference type="GO" id="GO:0005975">
    <property type="term" value="P:carbohydrate metabolic process"/>
    <property type="evidence" value="ECO:0007669"/>
    <property type="project" value="InterPro"/>
</dbReference>